<dbReference type="STRING" id="99287.STM0913"/>
<name>Q8ZQG8_SALTY</name>
<proteinExistence type="predicted"/>
<dbReference type="Proteomes" id="UP000001014">
    <property type="component" value="Chromosome"/>
</dbReference>
<evidence type="ECO:0000313" key="2">
    <source>
        <dbReference type="Proteomes" id="UP000001014"/>
    </source>
</evidence>
<accession>Q8ZQG8</accession>
<dbReference type="EMBL" id="AE006468">
    <property type="protein sequence ID" value="AAL19849.1"/>
    <property type="molecule type" value="Genomic_DNA"/>
</dbReference>
<dbReference type="AlphaFoldDB" id="Q8ZQG8"/>
<dbReference type="HOGENOM" id="CLU_1239425_0_0_6"/>
<gene>
    <name evidence="1" type="ordered locus">STM0913</name>
</gene>
<evidence type="ECO:0000313" key="1">
    <source>
        <dbReference type="EMBL" id="AAL19849.1"/>
    </source>
</evidence>
<reference evidence="1 2" key="1">
    <citation type="journal article" date="2001" name="Nature">
        <title>Complete genome sequence of Salmonella enterica serovar Typhimurium LT2.</title>
        <authorList>
            <person name="McClelland M."/>
            <person name="Sanderson K.E."/>
            <person name="Spieth J."/>
            <person name="Clifton S.W."/>
            <person name="Latreille P."/>
            <person name="Courtney L."/>
            <person name="Porwollik S."/>
            <person name="Ali J."/>
            <person name="Dante M."/>
            <person name="Du F."/>
            <person name="Hou S."/>
            <person name="Layman D."/>
            <person name="Leonard S."/>
            <person name="Nguyen C."/>
            <person name="Scott K."/>
            <person name="Holmes A."/>
            <person name="Grewal N."/>
            <person name="Mulvaney E."/>
            <person name="Ryan E."/>
            <person name="Sun H."/>
            <person name="Florea L."/>
            <person name="Miller W."/>
            <person name="Stoneking T."/>
            <person name="Nhan M."/>
            <person name="Waterston R."/>
            <person name="Wilson R.K."/>
        </authorList>
    </citation>
    <scope>NUCLEOTIDE SEQUENCE [LARGE SCALE GENOMIC DNA]</scope>
    <source>
        <strain evidence="2">LT2 / SGSC1412 / ATCC 700720</strain>
    </source>
</reference>
<dbReference type="RefSeq" id="WP_010988997.1">
    <property type="nucleotide sequence ID" value="NC_003197.2"/>
</dbReference>
<protein>
    <submittedName>
        <fullName evidence="1">Fels-1 prophage protein</fullName>
    </submittedName>
</protein>
<keyword evidence="2" id="KW-1185">Reference proteome</keyword>
<organism evidence="1 2">
    <name type="scientific">Salmonella typhimurium (strain LT2 / SGSC1412 / ATCC 700720)</name>
    <dbReference type="NCBI Taxonomy" id="99287"/>
    <lineage>
        <taxon>Bacteria</taxon>
        <taxon>Pseudomonadati</taxon>
        <taxon>Pseudomonadota</taxon>
        <taxon>Gammaproteobacteria</taxon>
        <taxon>Enterobacterales</taxon>
        <taxon>Enterobacteriaceae</taxon>
        <taxon>Salmonella</taxon>
    </lineage>
</organism>
<dbReference type="PaxDb" id="99287-STM0913"/>
<sequence>MIHSSEIWYFPLTRCQRVTVKSSPRQSTACFLAGLYCGLNTIRCVPSPESAPSSAINVASAATYSAPSIRTGRPKRAAVTSSILVLRRSKGLAIEPYRHRFLPFCRRRPGHAHQRQSAGGIQLYLTVFQIHFFSRRHHIGGQFGDQENAVGDAVPGGACRNIGDSDDEHIAGLHQAATLYCSGGRNGERGARLYIILCHNDFLRSGHEWPDFRRKKSPDGPFG</sequence>
<dbReference type="BioCyc" id="SENT99287:STM0913-MONOMER"/>